<dbReference type="KEGG" id="vei:Veis_2846"/>
<dbReference type="EMBL" id="CP000542">
    <property type="protein sequence ID" value="ABM58583.1"/>
    <property type="molecule type" value="Genomic_DNA"/>
</dbReference>
<sequence length="92" mass="10175">MHQATIQGHLVEMIDHPQGSLDLIGAFQNEVWRHFREQCLQYTVRLLGGGCKKSAFQGRDHIPGAYELAVGRVHVGGDQGCGRHGVKTELLL</sequence>
<organism evidence="1 2">
    <name type="scientific">Verminephrobacter eiseniae (strain EF01-2)</name>
    <dbReference type="NCBI Taxonomy" id="391735"/>
    <lineage>
        <taxon>Bacteria</taxon>
        <taxon>Pseudomonadati</taxon>
        <taxon>Pseudomonadota</taxon>
        <taxon>Betaproteobacteria</taxon>
        <taxon>Burkholderiales</taxon>
        <taxon>Comamonadaceae</taxon>
        <taxon>Verminephrobacter</taxon>
    </lineage>
</organism>
<name>A1WLS6_VEREI</name>
<protein>
    <submittedName>
        <fullName evidence="1">Uncharacterized protein</fullName>
    </submittedName>
</protein>
<evidence type="ECO:0000313" key="1">
    <source>
        <dbReference type="EMBL" id="ABM58583.1"/>
    </source>
</evidence>
<dbReference type="AlphaFoldDB" id="A1WLS6"/>
<keyword evidence="2" id="KW-1185">Reference proteome</keyword>
<dbReference type="Proteomes" id="UP000000374">
    <property type="component" value="Chromosome"/>
</dbReference>
<accession>A1WLS6</accession>
<evidence type="ECO:0000313" key="2">
    <source>
        <dbReference type="Proteomes" id="UP000000374"/>
    </source>
</evidence>
<dbReference type="HOGENOM" id="CLU_2412361_0_0_4"/>
<reference evidence="2" key="1">
    <citation type="submission" date="2006-12" db="EMBL/GenBank/DDBJ databases">
        <title>Complete sequence of chromosome 1 of Verminephrobacter eiseniae EF01-2.</title>
        <authorList>
            <person name="Copeland A."/>
            <person name="Lucas S."/>
            <person name="Lapidus A."/>
            <person name="Barry K."/>
            <person name="Detter J.C."/>
            <person name="Glavina del Rio T."/>
            <person name="Dalin E."/>
            <person name="Tice H."/>
            <person name="Pitluck S."/>
            <person name="Chertkov O."/>
            <person name="Brettin T."/>
            <person name="Bruce D."/>
            <person name="Han C."/>
            <person name="Tapia R."/>
            <person name="Gilna P."/>
            <person name="Schmutz J."/>
            <person name="Larimer F."/>
            <person name="Land M."/>
            <person name="Hauser L."/>
            <person name="Kyrpides N."/>
            <person name="Kim E."/>
            <person name="Stahl D."/>
            <person name="Richardson P."/>
        </authorList>
    </citation>
    <scope>NUCLEOTIDE SEQUENCE [LARGE SCALE GENOMIC DNA]</scope>
    <source>
        <strain evidence="2">EF01-2</strain>
    </source>
</reference>
<gene>
    <name evidence="1" type="ordered locus">Veis_2846</name>
</gene>
<proteinExistence type="predicted"/>